<gene>
    <name evidence="4" type="ORF">J437_LFUL007138</name>
</gene>
<sequence length="194" mass="20964">MITEIPVLGFSYYRGDAVSTSMDVHVKLMMVNYLAQVALTKAILPQMLDKSSGHIVAISSVQGRFAIPYRSAYSAAKHALQAFFDSLRAEVADKGVSVTVVSPGYIRTSLSLNALRADGSTYGVMDETTAGGMAPKKMAEQILRAVASGKGGELIVSGFSARFAILLRTLIPSLYFWVMSNRARRLSKEFLSDG</sequence>
<evidence type="ECO:0000256" key="3">
    <source>
        <dbReference type="ARBA" id="ARBA00037096"/>
    </source>
</evidence>
<organism evidence="4 5">
    <name type="scientific">Ladona fulva</name>
    <name type="common">Scarce chaser dragonfly</name>
    <name type="synonym">Libellula fulva</name>
    <dbReference type="NCBI Taxonomy" id="123851"/>
    <lineage>
        <taxon>Eukaryota</taxon>
        <taxon>Metazoa</taxon>
        <taxon>Ecdysozoa</taxon>
        <taxon>Arthropoda</taxon>
        <taxon>Hexapoda</taxon>
        <taxon>Insecta</taxon>
        <taxon>Pterygota</taxon>
        <taxon>Palaeoptera</taxon>
        <taxon>Odonata</taxon>
        <taxon>Epiprocta</taxon>
        <taxon>Anisoptera</taxon>
        <taxon>Libelluloidea</taxon>
        <taxon>Libellulidae</taxon>
        <taxon>Ladona</taxon>
    </lineage>
</organism>
<dbReference type="EMBL" id="KZ308426">
    <property type="protein sequence ID" value="KAG8229330.1"/>
    <property type="molecule type" value="Genomic_DNA"/>
</dbReference>
<proteinExistence type="inferred from homology"/>
<evidence type="ECO:0000313" key="5">
    <source>
        <dbReference type="Proteomes" id="UP000792457"/>
    </source>
</evidence>
<comment type="caution">
    <text evidence="4">The sequence shown here is derived from an EMBL/GenBank/DDBJ whole genome shotgun (WGS) entry which is preliminary data.</text>
</comment>
<dbReference type="OrthoDB" id="5307821at2759"/>
<dbReference type="SUPFAM" id="SSF51735">
    <property type="entry name" value="NAD(P)-binding Rossmann-fold domains"/>
    <property type="match status" value="1"/>
</dbReference>
<reference evidence="4" key="1">
    <citation type="submission" date="2013-04" db="EMBL/GenBank/DDBJ databases">
        <authorList>
            <person name="Qu J."/>
            <person name="Murali S.C."/>
            <person name="Bandaranaike D."/>
            <person name="Bellair M."/>
            <person name="Blankenburg K."/>
            <person name="Chao H."/>
            <person name="Dinh H."/>
            <person name="Doddapaneni H."/>
            <person name="Downs B."/>
            <person name="Dugan-Rocha S."/>
            <person name="Elkadiri S."/>
            <person name="Gnanaolivu R.D."/>
            <person name="Hernandez B."/>
            <person name="Javaid M."/>
            <person name="Jayaseelan J.C."/>
            <person name="Lee S."/>
            <person name="Li M."/>
            <person name="Ming W."/>
            <person name="Munidasa M."/>
            <person name="Muniz J."/>
            <person name="Nguyen L."/>
            <person name="Ongeri F."/>
            <person name="Osuji N."/>
            <person name="Pu L.-L."/>
            <person name="Puazo M."/>
            <person name="Qu C."/>
            <person name="Quiroz J."/>
            <person name="Raj R."/>
            <person name="Weissenberger G."/>
            <person name="Xin Y."/>
            <person name="Zou X."/>
            <person name="Han Y."/>
            <person name="Richards S."/>
            <person name="Worley K."/>
            <person name="Muzny D."/>
            <person name="Gibbs R."/>
        </authorList>
    </citation>
    <scope>NUCLEOTIDE SEQUENCE</scope>
    <source>
        <strain evidence="4">Sampled in the wild</strain>
    </source>
</reference>
<evidence type="ECO:0000256" key="2">
    <source>
        <dbReference type="ARBA" id="ARBA00023002"/>
    </source>
</evidence>
<dbReference type="Gene3D" id="3.40.50.720">
    <property type="entry name" value="NAD(P)-binding Rossmann-like Domain"/>
    <property type="match status" value="1"/>
</dbReference>
<dbReference type="PRINTS" id="PR00081">
    <property type="entry name" value="GDHRDH"/>
</dbReference>
<accession>A0A8K0K6N0</accession>
<comment type="function">
    <text evidence="3">Putative oxidoreductase.</text>
</comment>
<dbReference type="InterPro" id="IPR020904">
    <property type="entry name" value="Sc_DH/Rdtase_CS"/>
</dbReference>
<dbReference type="InterPro" id="IPR002347">
    <property type="entry name" value="SDR_fam"/>
</dbReference>
<dbReference type="InterPro" id="IPR036291">
    <property type="entry name" value="NAD(P)-bd_dom_sf"/>
</dbReference>
<dbReference type="AlphaFoldDB" id="A0A8K0K6N0"/>
<evidence type="ECO:0000256" key="1">
    <source>
        <dbReference type="ARBA" id="ARBA00006484"/>
    </source>
</evidence>
<reference evidence="4" key="2">
    <citation type="submission" date="2017-10" db="EMBL/GenBank/DDBJ databases">
        <title>Ladona fulva Genome sequencing and assembly.</title>
        <authorList>
            <person name="Murali S."/>
            <person name="Richards S."/>
            <person name="Bandaranaike D."/>
            <person name="Bellair M."/>
            <person name="Blankenburg K."/>
            <person name="Chao H."/>
            <person name="Dinh H."/>
            <person name="Doddapaneni H."/>
            <person name="Dugan-Rocha S."/>
            <person name="Elkadiri S."/>
            <person name="Gnanaolivu R."/>
            <person name="Hernandez B."/>
            <person name="Skinner E."/>
            <person name="Javaid M."/>
            <person name="Lee S."/>
            <person name="Li M."/>
            <person name="Ming W."/>
            <person name="Munidasa M."/>
            <person name="Muniz J."/>
            <person name="Nguyen L."/>
            <person name="Hughes D."/>
            <person name="Osuji N."/>
            <person name="Pu L.-L."/>
            <person name="Puazo M."/>
            <person name="Qu C."/>
            <person name="Quiroz J."/>
            <person name="Raj R."/>
            <person name="Weissenberger G."/>
            <person name="Xin Y."/>
            <person name="Zou X."/>
            <person name="Han Y."/>
            <person name="Worley K."/>
            <person name="Muzny D."/>
            <person name="Gibbs R."/>
        </authorList>
    </citation>
    <scope>NUCLEOTIDE SEQUENCE</scope>
    <source>
        <strain evidence="4">Sampled in the wild</strain>
    </source>
</reference>
<keyword evidence="5" id="KW-1185">Reference proteome</keyword>
<dbReference type="Proteomes" id="UP000792457">
    <property type="component" value="Unassembled WGS sequence"/>
</dbReference>
<dbReference type="PROSITE" id="PS00061">
    <property type="entry name" value="ADH_SHORT"/>
    <property type="match status" value="1"/>
</dbReference>
<dbReference type="GO" id="GO:0016491">
    <property type="term" value="F:oxidoreductase activity"/>
    <property type="evidence" value="ECO:0007669"/>
    <property type="project" value="UniProtKB-KW"/>
</dbReference>
<keyword evidence="2" id="KW-0560">Oxidoreductase</keyword>
<name>A0A8K0K6N0_LADFU</name>
<dbReference type="GO" id="GO:0016020">
    <property type="term" value="C:membrane"/>
    <property type="evidence" value="ECO:0007669"/>
    <property type="project" value="TreeGrafter"/>
</dbReference>
<dbReference type="PANTHER" id="PTHR44196">
    <property type="entry name" value="DEHYDROGENASE/REDUCTASE SDR FAMILY MEMBER 7B"/>
    <property type="match status" value="1"/>
</dbReference>
<protein>
    <submittedName>
        <fullName evidence="4">Uncharacterized protein</fullName>
    </submittedName>
</protein>
<dbReference type="Pfam" id="PF00106">
    <property type="entry name" value="adh_short"/>
    <property type="match status" value="1"/>
</dbReference>
<dbReference type="PANTHER" id="PTHR44196:SF1">
    <property type="entry name" value="DEHYDROGENASE_REDUCTASE SDR FAMILY MEMBER 7B"/>
    <property type="match status" value="1"/>
</dbReference>
<comment type="similarity">
    <text evidence="1">Belongs to the short-chain dehydrogenases/reductases (SDR) family.</text>
</comment>
<evidence type="ECO:0000313" key="4">
    <source>
        <dbReference type="EMBL" id="KAG8229330.1"/>
    </source>
</evidence>